<keyword evidence="8 10" id="KW-0694">RNA-binding</keyword>
<dbReference type="Gene3D" id="3.40.50.300">
    <property type="entry name" value="P-loop containing nucleotide triphosphate hydrolases"/>
    <property type="match status" value="1"/>
</dbReference>
<comment type="similarity">
    <text evidence="10">Belongs to the TRAFAC class YlqF/YawG GTPase family. RsgA subfamily.</text>
</comment>
<feature type="domain" description="CP-type G" evidence="12">
    <location>
        <begin position="65"/>
        <end position="223"/>
    </location>
</feature>
<dbReference type="PROSITE" id="PS50936">
    <property type="entry name" value="ENGC_GTPASE"/>
    <property type="match status" value="1"/>
</dbReference>
<evidence type="ECO:0000256" key="4">
    <source>
        <dbReference type="ARBA" id="ARBA00022730"/>
    </source>
</evidence>
<dbReference type="GO" id="GO:0042274">
    <property type="term" value="P:ribosomal small subunit biogenesis"/>
    <property type="evidence" value="ECO:0007669"/>
    <property type="project" value="UniProtKB-UniRule"/>
</dbReference>
<comment type="function">
    <text evidence="10">One of several proteins that assist in the late maturation steps of the functional core of the 30S ribosomal subunit. Helps release RbfA from mature subunits. May play a role in the assembly of ribosomal proteins into the subunit. Circularly permuted GTPase that catalyzes slow GTP hydrolysis, GTPase activity is stimulated by the 30S ribosomal subunit.</text>
</comment>
<dbReference type="GO" id="GO:0046872">
    <property type="term" value="F:metal ion binding"/>
    <property type="evidence" value="ECO:0007669"/>
    <property type="project" value="UniProtKB-KW"/>
</dbReference>
<evidence type="ECO:0000256" key="5">
    <source>
        <dbReference type="ARBA" id="ARBA00022741"/>
    </source>
</evidence>
<dbReference type="GO" id="GO:0019843">
    <property type="term" value="F:rRNA binding"/>
    <property type="evidence" value="ECO:0007669"/>
    <property type="project" value="UniProtKB-KW"/>
</dbReference>
<evidence type="ECO:0000313" key="14">
    <source>
        <dbReference type="Proteomes" id="UP000461585"/>
    </source>
</evidence>
<feature type="binding site" evidence="10">
    <location>
        <position position="260"/>
    </location>
    <ligand>
        <name>Zn(2+)</name>
        <dbReference type="ChEBI" id="CHEBI:29105"/>
    </ligand>
</feature>
<keyword evidence="14" id="KW-1185">Reference proteome</keyword>
<evidence type="ECO:0000256" key="10">
    <source>
        <dbReference type="HAMAP-Rule" id="MF_01820"/>
    </source>
</evidence>
<keyword evidence="2 10" id="KW-0690">Ribosome biogenesis</keyword>
<proteinExistence type="inferred from homology"/>
<dbReference type="Gene3D" id="2.40.50.140">
    <property type="entry name" value="Nucleic acid-binding proteins"/>
    <property type="match status" value="1"/>
</dbReference>
<comment type="subunit">
    <text evidence="10">Monomer. Associates with 30S ribosomal subunit, binds 16S rRNA.</text>
</comment>
<dbReference type="EC" id="3.6.1.-" evidence="10"/>
<dbReference type="InterPro" id="IPR030378">
    <property type="entry name" value="G_CP_dom"/>
</dbReference>
<comment type="cofactor">
    <cofactor evidence="10">
        <name>Zn(2+)</name>
        <dbReference type="ChEBI" id="CHEBI:29105"/>
    </cofactor>
    <text evidence="10">Binds 1 zinc ion per subunit.</text>
</comment>
<dbReference type="GO" id="GO:0005737">
    <property type="term" value="C:cytoplasm"/>
    <property type="evidence" value="ECO:0007669"/>
    <property type="project" value="UniProtKB-SubCell"/>
</dbReference>
<dbReference type="InterPro" id="IPR027417">
    <property type="entry name" value="P-loop_NTPase"/>
</dbReference>
<evidence type="ECO:0000256" key="1">
    <source>
        <dbReference type="ARBA" id="ARBA00022490"/>
    </source>
</evidence>
<feature type="binding site" evidence="10">
    <location>
        <position position="252"/>
    </location>
    <ligand>
        <name>Zn(2+)</name>
        <dbReference type="ChEBI" id="CHEBI:29105"/>
    </ligand>
</feature>
<keyword evidence="6 10" id="KW-0378">Hydrolase</keyword>
<evidence type="ECO:0000256" key="3">
    <source>
        <dbReference type="ARBA" id="ARBA00022723"/>
    </source>
</evidence>
<dbReference type="InterPro" id="IPR004881">
    <property type="entry name" value="Ribosome_biogen_GTPase_RsgA"/>
</dbReference>
<dbReference type="CDD" id="cd01854">
    <property type="entry name" value="YjeQ_EngC"/>
    <property type="match status" value="1"/>
</dbReference>
<keyword evidence="7 10" id="KW-0862">Zinc</keyword>
<organism evidence="13 14">
    <name type="scientific">Anaerotalea alkaliphila</name>
    <dbReference type="NCBI Taxonomy" id="2662126"/>
    <lineage>
        <taxon>Bacteria</taxon>
        <taxon>Bacillati</taxon>
        <taxon>Bacillota</taxon>
        <taxon>Clostridia</taxon>
        <taxon>Eubacteriales</taxon>
        <taxon>Anaerotalea</taxon>
    </lineage>
</organism>
<reference evidence="13 14" key="1">
    <citation type="submission" date="2020-01" db="EMBL/GenBank/DDBJ databases">
        <title>Anaeroalcalibacter tamaniensis gen. nov., sp. nov., moderately halophilic strictly anaerobic fermenter bacterium from mud volcano of Taman peninsula.</title>
        <authorList>
            <person name="Frolova A."/>
            <person name="Merkel A.Y."/>
            <person name="Slobodkin A.I."/>
        </authorList>
    </citation>
    <scope>NUCLEOTIDE SEQUENCE [LARGE SCALE GENOMIC DNA]</scope>
    <source>
        <strain evidence="13 14">F-3ap</strain>
    </source>
</reference>
<dbReference type="AlphaFoldDB" id="A0A7X5HUJ2"/>
<evidence type="ECO:0000256" key="9">
    <source>
        <dbReference type="ARBA" id="ARBA00023134"/>
    </source>
</evidence>
<sequence>MRGKIVKGIAGFYYVHVPEHGVFECKARGIFRKEALTPMIGDDVEIQVVDPARKKGNIEKILERRSELLRPSVANIDQALLVFALHQPEPNLQLLDRFLAMVENAGIDVVLCFNKADTEQGSEGEALEEMYRRVGYHVLVTSALEDRGLEPLKKVLHHKTTVFAGPSGVGKSSLLNLLQEAVSFETGSVSRKIGRGRHTTRHVELIALDKDSYLVDTPGFSSLQLDDFSSQDLKDQFIDFHPFLDACRFKGCMHLKEPVCGVKEAVRDGKIHPSRYENYKAIYEEMQELQKNQYPRKTDKNRR</sequence>
<comment type="caution">
    <text evidence="13">The sequence shown here is derived from an EMBL/GenBank/DDBJ whole genome shotgun (WGS) entry which is preliminary data.</text>
</comment>
<gene>
    <name evidence="10 13" type="primary">rsgA</name>
    <name evidence="13" type="ORF">GXN74_03875</name>
</gene>
<keyword evidence="1 10" id="KW-0963">Cytoplasm</keyword>
<dbReference type="Pfam" id="PF03193">
    <property type="entry name" value="RsgA_GTPase"/>
    <property type="match status" value="1"/>
</dbReference>
<dbReference type="EMBL" id="JAAEEH010000007">
    <property type="protein sequence ID" value="NDL66885.1"/>
    <property type="molecule type" value="Genomic_DNA"/>
</dbReference>
<evidence type="ECO:0000313" key="13">
    <source>
        <dbReference type="EMBL" id="NDL66885.1"/>
    </source>
</evidence>
<dbReference type="NCBIfam" id="TIGR00157">
    <property type="entry name" value="ribosome small subunit-dependent GTPase A"/>
    <property type="match status" value="1"/>
</dbReference>
<keyword evidence="9 10" id="KW-0342">GTP-binding</keyword>
<evidence type="ECO:0000256" key="6">
    <source>
        <dbReference type="ARBA" id="ARBA00022801"/>
    </source>
</evidence>
<dbReference type="GO" id="GO:0005525">
    <property type="term" value="F:GTP binding"/>
    <property type="evidence" value="ECO:0007669"/>
    <property type="project" value="UniProtKB-UniRule"/>
</dbReference>
<dbReference type="PROSITE" id="PS51721">
    <property type="entry name" value="G_CP"/>
    <property type="match status" value="1"/>
</dbReference>
<dbReference type="HAMAP" id="MF_01820">
    <property type="entry name" value="GTPase_RsgA"/>
    <property type="match status" value="1"/>
</dbReference>
<protein>
    <recommendedName>
        <fullName evidence="10">Small ribosomal subunit biogenesis GTPase RsgA</fullName>
        <ecNumber evidence="10">3.6.1.-</ecNumber>
    </recommendedName>
</protein>
<dbReference type="PANTHER" id="PTHR32120:SF11">
    <property type="entry name" value="SMALL RIBOSOMAL SUBUNIT BIOGENESIS GTPASE RSGA 1, MITOCHONDRIAL-RELATED"/>
    <property type="match status" value="1"/>
</dbReference>
<feature type="binding site" evidence="10">
    <location>
        <position position="254"/>
    </location>
    <ligand>
        <name>Zn(2+)</name>
        <dbReference type="ChEBI" id="CHEBI:29105"/>
    </ligand>
</feature>
<keyword evidence="3 10" id="KW-0479">Metal-binding</keyword>
<evidence type="ECO:0000259" key="11">
    <source>
        <dbReference type="PROSITE" id="PS50936"/>
    </source>
</evidence>
<dbReference type="GO" id="GO:0003924">
    <property type="term" value="F:GTPase activity"/>
    <property type="evidence" value="ECO:0007669"/>
    <property type="project" value="UniProtKB-UniRule"/>
</dbReference>
<feature type="binding site" evidence="10">
    <location>
        <position position="247"/>
    </location>
    <ligand>
        <name>Zn(2+)</name>
        <dbReference type="ChEBI" id="CHEBI:29105"/>
    </ligand>
</feature>
<dbReference type="Proteomes" id="UP000461585">
    <property type="component" value="Unassembled WGS sequence"/>
</dbReference>
<keyword evidence="4 10" id="KW-0699">rRNA-binding</keyword>
<dbReference type="Gene3D" id="1.10.40.50">
    <property type="entry name" value="Probable gtpase engc, domain 3"/>
    <property type="match status" value="1"/>
</dbReference>
<feature type="binding site" evidence="10">
    <location>
        <begin position="165"/>
        <end position="173"/>
    </location>
    <ligand>
        <name>GTP</name>
        <dbReference type="ChEBI" id="CHEBI:37565"/>
    </ligand>
</feature>
<name>A0A7X5HUJ2_9FIRM</name>
<dbReference type="SUPFAM" id="SSF52540">
    <property type="entry name" value="P-loop containing nucleoside triphosphate hydrolases"/>
    <property type="match status" value="1"/>
</dbReference>
<keyword evidence="5 10" id="KW-0547">Nucleotide-binding</keyword>
<dbReference type="PANTHER" id="PTHR32120">
    <property type="entry name" value="SMALL RIBOSOMAL SUBUNIT BIOGENESIS GTPASE RSGA"/>
    <property type="match status" value="1"/>
</dbReference>
<dbReference type="SUPFAM" id="SSF50249">
    <property type="entry name" value="Nucleic acid-binding proteins"/>
    <property type="match status" value="1"/>
</dbReference>
<feature type="binding site" evidence="10">
    <location>
        <begin position="114"/>
        <end position="117"/>
    </location>
    <ligand>
        <name>GTP</name>
        <dbReference type="ChEBI" id="CHEBI:37565"/>
    </ligand>
</feature>
<evidence type="ECO:0000259" key="12">
    <source>
        <dbReference type="PROSITE" id="PS51721"/>
    </source>
</evidence>
<feature type="domain" description="EngC GTPase" evidence="11">
    <location>
        <begin position="74"/>
        <end position="221"/>
    </location>
</feature>
<comment type="subcellular location">
    <subcellularLocation>
        <location evidence="10">Cytoplasm</location>
    </subcellularLocation>
</comment>
<dbReference type="InterPro" id="IPR012340">
    <property type="entry name" value="NA-bd_OB-fold"/>
</dbReference>
<evidence type="ECO:0000256" key="2">
    <source>
        <dbReference type="ARBA" id="ARBA00022517"/>
    </source>
</evidence>
<dbReference type="CDD" id="cd04466">
    <property type="entry name" value="S1_YloQ_GTPase"/>
    <property type="match status" value="1"/>
</dbReference>
<dbReference type="Pfam" id="PF16745">
    <property type="entry name" value="RsgA_N"/>
    <property type="match status" value="1"/>
</dbReference>
<evidence type="ECO:0000256" key="8">
    <source>
        <dbReference type="ARBA" id="ARBA00022884"/>
    </source>
</evidence>
<accession>A0A7X5HUJ2</accession>
<dbReference type="InterPro" id="IPR010914">
    <property type="entry name" value="RsgA_GTPase_dom"/>
</dbReference>
<dbReference type="InterPro" id="IPR031944">
    <property type="entry name" value="RsgA_N"/>
</dbReference>
<evidence type="ECO:0000256" key="7">
    <source>
        <dbReference type="ARBA" id="ARBA00022833"/>
    </source>
</evidence>